<reference evidence="1" key="1">
    <citation type="submission" date="2018-02" db="EMBL/GenBank/DDBJ databases">
        <title>Rhizophora mucronata_Transcriptome.</title>
        <authorList>
            <person name="Meera S.P."/>
            <person name="Sreeshan A."/>
            <person name="Augustine A."/>
        </authorList>
    </citation>
    <scope>NUCLEOTIDE SEQUENCE</scope>
    <source>
        <tissue evidence="1">Leaf</tissue>
    </source>
</reference>
<organism evidence="1">
    <name type="scientific">Rhizophora mucronata</name>
    <name type="common">Asiatic mangrove</name>
    <dbReference type="NCBI Taxonomy" id="61149"/>
    <lineage>
        <taxon>Eukaryota</taxon>
        <taxon>Viridiplantae</taxon>
        <taxon>Streptophyta</taxon>
        <taxon>Embryophyta</taxon>
        <taxon>Tracheophyta</taxon>
        <taxon>Spermatophyta</taxon>
        <taxon>Magnoliopsida</taxon>
        <taxon>eudicotyledons</taxon>
        <taxon>Gunneridae</taxon>
        <taxon>Pentapetalae</taxon>
        <taxon>rosids</taxon>
        <taxon>fabids</taxon>
        <taxon>Malpighiales</taxon>
        <taxon>Rhizophoraceae</taxon>
        <taxon>Rhizophora</taxon>
    </lineage>
</organism>
<dbReference type="EMBL" id="GGEC01010964">
    <property type="protein sequence ID" value="MBW91447.1"/>
    <property type="molecule type" value="Transcribed_RNA"/>
</dbReference>
<sequence>MESSRNTEWWDNMLHPARRVWHGVALRLGIRKPGLLKLRHDVRACAYEDVQIMWDMLRQNEIQNNSRIPGKIKRRPLWNRFGWGSFPLCRSF</sequence>
<name>A0A2P2JDE8_RHIMU</name>
<dbReference type="PANTHER" id="PTHR33181">
    <property type="entry name" value="OS01G0778500 PROTEIN"/>
    <property type="match status" value="1"/>
</dbReference>
<proteinExistence type="predicted"/>
<accession>A0A2P2JDE8</accession>
<dbReference type="PANTHER" id="PTHR33181:SF4">
    <property type="entry name" value="OVULE PROTEIN"/>
    <property type="match status" value="1"/>
</dbReference>
<dbReference type="AlphaFoldDB" id="A0A2P2JDE8"/>
<evidence type="ECO:0000313" key="1">
    <source>
        <dbReference type="EMBL" id="MBW91447.1"/>
    </source>
</evidence>
<protein>
    <submittedName>
        <fullName evidence="1">Uncharacterized protein LOC105630867</fullName>
    </submittedName>
</protein>